<feature type="transmembrane region" description="Helical" evidence="6">
    <location>
        <begin position="102"/>
        <end position="123"/>
    </location>
</feature>
<feature type="transmembrane region" description="Helical" evidence="6">
    <location>
        <begin position="350"/>
        <end position="373"/>
    </location>
</feature>
<dbReference type="RefSeq" id="WP_345972464.1">
    <property type="nucleotide sequence ID" value="NZ_CP147920.1"/>
</dbReference>
<evidence type="ECO:0000256" key="5">
    <source>
        <dbReference type="ARBA" id="ARBA00023136"/>
    </source>
</evidence>
<evidence type="ECO:0000256" key="1">
    <source>
        <dbReference type="ARBA" id="ARBA00004651"/>
    </source>
</evidence>
<feature type="transmembrane region" description="Helical" evidence="6">
    <location>
        <begin position="319"/>
        <end position="338"/>
    </location>
</feature>
<dbReference type="Pfam" id="PF13440">
    <property type="entry name" value="Polysacc_synt_3"/>
    <property type="match status" value="1"/>
</dbReference>
<dbReference type="InterPro" id="IPR050833">
    <property type="entry name" value="Poly_Biosynth_Transport"/>
</dbReference>
<gene>
    <name evidence="7" type="ORF">WCY31_11375</name>
</gene>
<protein>
    <submittedName>
        <fullName evidence="7">Flippase</fullName>
    </submittedName>
</protein>
<comment type="subcellular location">
    <subcellularLocation>
        <location evidence="1">Cell membrane</location>
        <topology evidence="1">Multi-pass membrane protein</topology>
    </subcellularLocation>
</comment>
<organism evidence="7 8">
    <name type="scientific">Sulfurimonas diazotrophicus</name>
    <dbReference type="NCBI Taxonomy" id="3131939"/>
    <lineage>
        <taxon>Bacteria</taxon>
        <taxon>Pseudomonadati</taxon>
        <taxon>Campylobacterota</taxon>
        <taxon>Epsilonproteobacteria</taxon>
        <taxon>Campylobacterales</taxon>
        <taxon>Sulfurimonadaceae</taxon>
        <taxon>Sulfurimonas</taxon>
    </lineage>
</organism>
<reference evidence="7 8" key="1">
    <citation type="submission" date="2024-03" db="EMBL/GenBank/DDBJ databases">
        <title>Sulfurimonas sp. HSL3-1.</title>
        <authorList>
            <person name="Wang S."/>
        </authorList>
    </citation>
    <scope>NUCLEOTIDE SEQUENCE [LARGE SCALE GENOMIC DNA]</scope>
    <source>
        <strain evidence="7 8">HSL3-1</strain>
    </source>
</reference>
<dbReference type="CDD" id="cd13128">
    <property type="entry name" value="MATE_Wzx_like"/>
    <property type="match status" value="1"/>
</dbReference>
<feature type="transmembrane region" description="Helical" evidence="6">
    <location>
        <begin position="385"/>
        <end position="403"/>
    </location>
</feature>
<keyword evidence="2" id="KW-1003">Cell membrane</keyword>
<evidence type="ECO:0000256" key="3">
    <source>
        <dbReference type="ARBA" id="ARBA00022692"/>
    </source>
</evidence>
<feature type="transmembrane region" description="Helical" evidence="6">
    <location>
        <begin position="233"/>
        <end position="251"/>
    </location>
</feature>
<evidence type="ECO:0000313" key="8">
    <source>
        <dbReference type="Proteomes" id="UP001447842"/>
    </source>
</evidence>
<proteinExistence type="predicted"/>
<evidence type="ECO:0000256" key="4">
    <source>
        <dbReference type="ARBA" id="ARBA00022989"/>
    </source>
</evidence>
<feature type="transmembrane region" description="Helical" evidence="6">
    <location>
        <begin position="164"/>
        <end position="188"/>
    </location>
</feature>
<dbReference type="PANTHER" id="PTHR30250">
    <property type="entry name" value="PST FAMILY PREDICTED COLANIC ACID TRANSPORTER"/>
    <property type="match status" value="1"/>
</dbReference>
<dbReference type="EMBL" id="CP147920">
    <property type="protein sequence ID" value="XAU14831.1"/>
    <property type="molecule type" value="Genomic_DNA"/>
</dbReference>
<keyword evidence="3 6" id="KW-0812">Transmembrane</keyword>
<feature type="transmembrane region" description="Helical" evidence="6">
    <location>
        <begin position="21"/>
        <end position="47"/>
    </location>
</feature>
<keyword evidence="4 6" id="KW-1133">Transmembrane helix</keyword>
<accession>A0ABZ3H8G6</accession>
<dbReference type="PANTHER" id="PTHR30250:SF11">
    <property type="entry name" value="O-ANTIGEN TRANSPORTER-RELATED"/>
    <property type="match status" value="1"/>
</dbReference>
<evidence type="ECO:0000256" key="6">
    <source>
        <dbReference type="SAM" id="Phobius"/>
    </source>
</evidence>
<keyword evidence="5 6" id="KW-0472">Membrane</keyword>
<evidence type="ECO:0000313" key="7">
    <source>
        <dbReference type="EMBL" id="XAU14831.1"/>
    </source>
</evidence>
<evidence type="ECO:0000256" key="2">
    <source>
        <dbReference type="ARBA" id="ARBA00022475"/>
    </source>
</evidence>
<keyword evidence="8" id="KW-1185">Reference proteome</keyword>
<feature type="transmembrane region" description="Helical" evidence="6">
    <location>
        <begin position="194"/>
        <end position="212"/>
    </location>
</feature>
<sequence>MNLKLRNRFNFNKHFKEIIRGSILAFSAKVLATGFGLISSLIIARYYGPDVVGIVAIINSILLIFGIVGLMGHNTSILRLIPEYTEKHSETAAYIIYNKTRLIVFMISICAGIVLFISSSFIAEYIFHKDYLQEYFLIAAPFIVISTLNILNTDTLRAIQKIDLFALMQLIPSIITLILLIVTTVVFYNRDNPVYIIFATSLITALILFYIIRSTFKGRVSKNHSTVPQIKKAEIFSLSFPMFLTAVMHLVISQTDIIMLGIMRNETDVGIYAITLKMALLTSFILNAINSMAAPKFSQLYHSNNLEDLKEVAQKSSKLIFWMTLPLILVYIFAGHYVLSIFGESFSRGYYALIFLSIGQFINAAAGSVGYFLDMTGDQKIFQNIVIFAAALNIILNFLLIPSHGIEGAAFASMTSMIFWNILASVYIKRKHGFYISYIPSLRGRK</sequence>
<name>A0ABZ3H8G6_9BACT</name>
<feature type="transmembrane region" description="Helical" evidence="6">
    <location>
        <begin position="135"/>
        <end position="152"/>
    </location>
</feature>
<feature type="transmembrane region" description="Helical" evidence="6">
    <location>
        <begin position="53"/>
        <end position="81"/>
    </location>
</feature>
<feature type="transmembrane region" description="Helical" evidence="6">
    <location>
        <begin position="271"/>
        <end position="289"/>
    </location>
</feature>
<dbReference type="Proteomes" id="UP001447842">
    <property type="component" value="Chromosome"/>
</dbReference>
<feature type="transmembrane region" description="Helical" evidence="6">
    <location>
        <begin position="409"/>
        <end position="428"/>
    </location>
</feature>